<feature type="domain" description="Beta-lactamase-related" evidence="1">
    <location>
        <begin position="45"/>
        <end position="382"/>
    </location>
</feature>
<dbReference type="PANTHER" id="PTHR42915:SF1">
    <property type="entry name" value="PEPTIDOGLYCAN BETA-N-ACETYLMURAMIDASE NAMZ"/>
    <property type="match status" value="1"/>
</dbReference>
<evidence type="ECO:0000259" key="1">
    <source>
        <dbReference type="Pfam" id="PF00144"/>
    </source>
</evidence>
<accession>E6QKK3</accession>
<sequence length="821" mass="89615">MNLRIHFRPLFLVLSLLFPLAVSAAQPVAQPAKQQAMPDARFADIDRIVQQAIAERAIPGAVVLILHNRQVVYRKAFGYRSLESGTQSHPVADREPMTLDTVFDLASLTKCIATTTAMMQLIDSGQVKLNDPVAAYLPDFARNGKQDITIRELMTHFSGLAPDLDLAHHWLGREAAWQLVMDARPVDPPGTRFVYSDINFETLGLLVEKVTGQSLADYTQSHVFALLGMKDTRFLPPDSWKPCIAPTQFDDDSPADEPTFGYMLRGAVHDPTARRMGGVAGHAGLFSTADDLALYAEDLLHNHRILSASAVAKMSTPQQPANAASLRGLGWDIDSPFASNRGDLLPVGSYGHTGFTGTSLWIDPVTDTAIILLTSAVHPDGHPIHAGTSIVSLRTRLATAVVHSLDLTASQAQALQLARITGYNDTLMASRRIAARNGHTLTGIDVLEADNFQELHPNPAHPIRIGLITNQTALDAQGRRTADILAHAPGFTLAAIFSPEHGFLGQLDTTHIGNSTDPATGAPIFSVYGATNQSRRPTPESLANLDLLVYDIQDAGVRYYTFETTLGYFLEAAAAAHKPIIVLDRPNPLGGAFLQGPISDPGSESFVNYTSLPVRHGMTIAELARFDNATRSLHADLTVVPMQGWLRGDWFDSTGQLWTNPSPNLRNLTEETLYPGIGLIEGSNISVGRGTDTPFELLGAPWINPNGLSDALNARQIPGVRFLPTRFTPSDSNYKGLLCGGVQLLLTDRFSLDAPELGIEIASTLHRLYPDQYKLDDLDALLRSKSTLQALKAGQDPRRIAEQWQDRLDQFQNQRKPYLLY</sequence>
<organism evidence="4">
    <name type="scientific">mine drainage metagenome</name>
    <dbReference type="NCBI Taxonomy" id="410659"/>
    <lineage>
        <taxon>unclassified sequences</taxon>
        <taxon>metagenomes</taxon>
        <taxon>ecological metagenomes</taxon>
    </lineage>
</organism>
<dbReference type="InterPro" id="IPR012338">
    <property type="entry name" value="Beta-lactam/transpept-like"/>
</dbReference>
<dbReference type="InterPro" id="IPR001466">
    <property type="entry name" value="Beta-lactam-related"/>
</dbReference>
<proteinExistence type="predicted"/>
<dbReference type="Pfam" id="PF20732">
    <property type="entry name" value="NamZ_C"/>
    <property type="match status" value="1"/>
</dbReference>
<dbReference type="Gene3D" id="3.40.710.10">
    <property type="entry name" value="DD-peptidase/beta-lactamase superfamily"/>
    <property type="match status" value="1"/>
</dbReference>
<comment type="caution">
    <text evidence="4">The sequence shown here is derived from an EMBL/GenBank/DDBJ whole genome shotgun (WGS) entry which is preliminary data.</text>
</comment>
<protein>
    <submittedName>
        <fullName evidence="4">Uncharacterized protein</fullName>
    </submittedName>
</protein>
<dbReference type="GO" id="GO:0033922">
    <property type="term" value="F:peptidoglycan beta-N-acetylmuramidase activity"/>
    <property type="evidence" value="ECO:0007669"/>
    <property type="project" value="InterPro"/>
</dbReference>
<feature type="domain" description="Peptidoglycan beta-N-acetylmuramidase NamZ N-terminal" evidence="2">
    <location>
        <begin position="465"/>
        <end position="668"/>
    </location>
</feature>
<feature type="domain" description="Peptidoglycan beta-N-acetylmuramidase NamZ C-terminal" evidence="3">
    <location>
        <begin position="673"/>
        <end position="821"/>
    </location>
</feature>
<dbReference type="InterPro" id="IPR008302">
    <property type="entry name" value="NamZ"/>
</dbReference>
<evidence type="ECO:0000259" key="3">
    <source>
        <dbReference type="Pfam" id="PF20732"/>
    </source>
</evidence>
<evidence type="ECO:0000313" key="4">
    <source>
        <dbReference type="EMBL" id="CBI07772.1"/>
    </source>
</evidence>
<dbReference type="EMBL" id="CABQ01000139">
    <property type="protein sequence ID" value="CBI07772.1"/>
    <property type="molecule type" value="Genomic_DNA"/>
</dbReference>
<dbReference type="AlphaFoldDB" id="E6QKK3"/>
<dbReference type="PANTHER" id="PTHR42915">
    <property type="entry name" value="HYPOTHETICAL 460 KDA PROTEIN IN FEUA-SIGW INTERGENIC REGION [PRECURSOR]"/>
    <property type="match status" value="1"/>
</dbReference>
<dbReference type="Pfam" id="PF07075">
    <property type="entry name" value="NamZ_N"/>
    <property type="match status" value="1"/>
</dbReference>
<name>E6QKK3_9ZZZZ</name>
<dbReference type="InterPro" id="IPR048503">
    <property type="entry name" value="NamZ_C"/>
</dbReference>
<dbReference type="Gene3D" id="3.40.50.12170">
    <property type="entry name" value="Uncharacterised protein PF07075, DUF1343"/>
    <property type="match status" value="1"/>
</dbReference>
<evidence type="ECO:0000259" key="2">
    <source>
        <dbReference type="Pfam" id="PF07075"/>
    </source>
</evidence>
<gene>
    <name evidence="4" type="ORF">CARN6_1157</name>
</gene>
<dbReference type="Gene3D" id="3.90.1150.140">
    <property type="match status" value="1"/>
</dbReference>
<dbReference type="SUPFAM" id="SSF56601">
    <property type="entry name" value="beta-lactamase/transpeptidase-like"/>
    <property type="match status" value="1"/>
</dbReference>
<dbReference type="Pfam" id="PF00144">
    <property type="entry name" value="Beta-lactamase"/>
    <property type="match status" value="1"/>
</dbReference>
<reference evidence="4" key="1">
    <citation type="submission" date="2009-10" db="EMBL/GenBank/DDBJ databases">
        <title>Diversity of trophic interactions inside an arsenic-rich microbial ecosystem.</title>
        <authorList>
            <person name="Bertin P.N."/>
            <person name="Heinrich-Salmeron A."/>
            <person name="Pelletier E."/>
            <person name="Goulhen-Chollet F."/>
            <person name="Arsene-Ploetze F."/>
            <person name="Gallien S."/>
            <person name="Calteau A."/>
            <person name="Vallenet D."/>
            <person name="Casiot C."/>
            <person name="Chane-Woon-Ming B."/>
            <person name="Giloteaux L."/>
            <person name="Barakat M."/>
            <person name="Bonnefoy V."/>
            <person name="Bruneel O."/>
            <person name="Chandler M."/>
            <person name="Cleiss J."/>
            <person name="Duran R."/>
            <person name="Elbaz-Poulichet F."/>
            <person name="Fonknechten N."/>
            <person name="Lauga B."/>
            <person name="Mornico D."/>
            <person name="Ortet P."/>
            <person name="Schaeffer C."/>
            <person name="Siguier P."/>
            <person name="Alexander Thil Smith A."/>
            <person name="Van Dorsselaer A."/>
            <person name="Weissenbach J."/>
            <person name="Medigue C."/>
            <person name="Le Paslier D."/>
        </authorList>
    </citation>
    <scope>NUCLEOTIDE SEQUENCE</scope>
</reference>
<dbReference type="InterPro" id="IPR048502">
    <property type="entry name" value="NamZ_N"/>
</dbReference>